<dbReference type="InterPro" id="IPR006150">
    <property type="entry name" value="Cys_repeat_1"/>
</dbReference>
<evidence type="ECO:0000313" key="3">
    <source>
        <dbReference type="Proteomes" id="UP000095281"/>
    </source>
</evidence>
<sequence length="291" mass="32775">MFKIIFILYFCIFRFSFADIVENNVFNCPNNGEPKRDIESGELIQCLPGWSSEATCGPNYSCFFSGFNYQCCPTDGNENNNDELINQKLNKEEKKSENEGDECPDDALAVLDSSGNVMHCDGAGKCPQAKMFCFSETGVVSETSVCCENFFYKEDKNEQKELINKNSEETKHFLHSNVLNIPTEVLEETSKTTINSFEDISTNTVPITSKISTTKQESSTISLLSATSSLNHKNVDDNSKQFKNKVGENGPKYEIKDLNEEEKNIQVEEGQNNEEIDDNDSAKNFLLEQIK</sequence>
<feature type="region of interest" description="Disordered" evidence="1">
    <location>
        <begin position="268"/>
        <end position="291"/>
    </location>
</feature>
<feature type="chain" id="PRO_5009316100" evidence="2">
    <location>
        <begin position="19"/>
        <end position="291"/>
    </location>
</feature>
<evidence type="ECO:0000256" key="1">
    <source>
        <dbReference type="SAM" id="MobiDB-lite"/>
    </source>
</evidence>
<dbReference type="Pfam" id="PF14625">
    <property type="entry name" value="Lustrin_cystein"/>
    <property type="match status" value="2"/>
</dbReference>
<protein>
    <submittedName>
        <fullName evidence="4">EB domain-containing protein</fullName>
    </submittedName>
</protein>
<name>A0A1I8BQM8_MELHA</name>
<feature type="signal peptide" evidence="2">
    <location>
        <begin position="1"/>
        <end position="18"/>
    </location>
</feature>
<keyword evidence="3" id="KW-1185">Reference proteome</keyword>
<dbReference type="Proteomes" id="UP000095281">
    <property type="component" value="Unplaced"/>
</dbReference>
<dbReference type="AlphaFoldDB" id="A0A1I8BQM8"/>
<dbReference type="SMART" id="SM00289">
    <property type="entry name" value="WR1"/>
    <property type="match status" value="2"/>
</dbReference>
<reference evidence="4" key="1">
    <citation type="submission" date="2016-11" db="UniProtKB">
        <authorList>
            <consortium name="WormBaseParasite"/>
        </authorList>
    </citation>
    <scope>IDENTIFICATION</scope>
</reference>
<dbReference type="WBParaSite" id="MhA1_Contig438.frz3.gene12">
    <property type="protein sequence ID" value="MhA1_Contig438.frz3.gene12"/>
    <property type="gene ID" value="MhA1_Contig438.frz3.gene12"/>
</dbReference>
<evidence type="ECO:0000313" key="4">
    <source>
        <dbReference type="WBParaSite" id="MhA1_Contig438.frz3.gene12"/>
    </source>
</evidence>
<keyword evidence="2" id="KW-0732">Signal</keyword>
<organism evidence="3 4">
    <name type="scientific">Meloidogyne hapla</name>
    <name type="common">Root-knot nematode worm</name>
    <dbReference type="NCBI Taxonomy" id="6305"/>
    <lineage>
        <taxon>Eukaryota</taxon>
        <taxon>Metazoa</taxon>
        <taxon>Ecdysozoa</taxon>
        <taxon>Nematoda</taxon>
        <taxon>Chromadorea</taxon>
        <taxon>Rhabditida</taxon>
        <taxon>Tylenchina</taxon>
        <taxon>Tylenchomorpha</taxon>
        <taxon>Tylenchoidea</taxon>
        <taxon>Meloidogynidae</taxon>
        <taxon>Meloidogyninae</taxon>
        <taxon>Meloidogyne</taxon>
    </lineage>
</organism>
<proteinExistence type="predicted"/>
<accession>A0A1I8BQM8</accession>
<dbReference type="InterPro" id="IPR028150">
    <property type="entry name" value="Lustrin_cystein"/>
</dbReference>
<evidence type="ECO:0000256" key="2">
    <source>
        <dbReference type="SAM" id="SignalP"/>
    </source>
</evidence>